<protein>
    <submittedName>
        <fullName evidence="1">Uncharacterized protein</fullName>
    </submittedName>
</protein>
<gene>
    <name evidence="1" type="ORF">MRATA1EN1_LOCUS9088</name>
</gene>
<sequence length="99" mass="11412">MFSIVAAPIYTPTSSAQGSLFSIFSPVLNLLKCVNFLKDHLGYSVDHRLKGDTKSCKETSSGGCCNNPRERWMWIRLRQWRKIDDFQRYLEVNLTGFGY</sequence>
<organism evidence="1 2">
    <name type="scientific">Rangifer tarandus platyrhynchus</name>
    <name type="common">Svalbard reindeer</name>
    <dbReference type="NCBI Taxonomy" id="3082113"/>
    <lineage>
        <taxon>Eukaryota</taxon>
        <taxon>Metazoa</taxon>
        <taxon>Chordata</taxon>
        <taxon>Craniata</taxon>
        <taxon>Vertebrata</taxon>
        <taxon>Euteleostomi</taxon>
        <taxon>Mammalia</taxon>
        <taxon>Eutheria</taxon>
        <taxon>Laurasiatheria</taxon>
        <taxon>Artiodactyla</taxon>
        <taxon>Ruminantia</taxon>
        <taxon>Pecora</taxon>
        <taxon>Cervidae</taxon>
        <taxon>Odocoileinae</taxon>
        <taxon>Rangifer</taxon>
    </lineage>
</organism>
<accession>A0ABN8YJR6</accession>
<evidence type="ECO:0000313" key="2">
    <source>
        <dbReference type="Proteomes" id="UP001176941"/>
    </source>
</evidence>
<reference evidence="1" key="1">
    <citation type="submission" date="2023-04" db="EMBL/GenBank/DDBJ databases">
        <authorList>
            <consortium name="ELIXIR-Norway"/>
        </authorList>
    </citation>
    <scope>NUCLEOTIDE SEQUENCE [LARGE SCALE GENOMIC DNA]</scope>
</reference>
<proteinExistence type="predicted"/>
<dbReference type="Proteomes" id="UP001176941">
    <property type="component" value="Chromosome 2"/>
</dbReference>
<keyword evidence="2" id="KW-1185">Reference proteome</keyword>
<evidence type="ECO:0000313" key="1">
    <source>
        <dbReference type="EMBL" id="CAI9160126.1"/>
    </source>
</evidence>
<dbReference type="EMBL" id="OX459938">
    <property type="protein sequence ID" value="CAI9160126.1"/>
    <property type="molecule type" value="Genomic_DNA"/>
</dbReference>
<name>A0ABN8YJR6_RANTA</name>